<proteinExistence type="predicted"/>
<dbReference type="Gramene" id="QL04p089673:mrna">
    <property type="protein sequence ID" value="QL04p089673:mrna"/>
    <property type="gene ID" value="QL04p089673"/>
</dbReference>
<dbReference type="CDD" id="cd00038">
    <property type="entry name" value="CAP_ED"/>
    <property type="match status" value="1"/>
</dbReference>
<dbReference type="InParanoid" id="A0A7N2LK49"/>
<keyword evidence="2" id="KW-0407">Ion channel</keyword>
<evidence type="ECO:0000256" key="3">
    <source>
        <dbReference type="SAM" id="MobiDB-lite"/>
    </source>
</evidence>
<organism evidence="5 6">
    <name type="scientific">Quercus lobata</name>
    <name type="common">Valley oak</name>
    <dbReference type="NCBI Taxonomy" id="97700"/>
    <lineage>
        <taxon>Eukaryota</taxon>
        <taxon>Viridiplantae</taxon>
        <taxon>Streptophyta</taxon>
        <taxon>Embryophyta</taxon>
        <taxon>Tracheophyta</taxon>
        <taxon>Spermatophyta</taxon>
        <taxon>Magnoliopsida</taxon>
        <taxon>eudicotyledons</taxon>
        <taxon>Gunneridae</taxon>
        <taxon>Pentapetalae</taxon>
        <taxon>rosids</taxon>
        <taxon>fabids</taxon>
        <taxon>Fagales</taxon>
        <taxon>Fagaceae</taxon>
        <taxon>Quercus</taxon>
    </lineage>
</organism>
<dbReference type="InterPro" id="IPR014710">
    <property type="entry name" value="RmlC-like_jellyroll"/>
</dbReference>
<reference evidence="5" key="2">
    <citation type="submission" date="2021-01" db="UniProtKB">
        <authorList>
            <consortium name="EnsemblPlants"/>
        </authorList>
    </citation>
    <scope>IDENTIFICATION</scope>
</reference>
<feature type="region of interest" description="Disordered" evidence="3">
    <location>
        <begin position="151"/>
        <end position="172"/>
    </location>
</feature>
<keyword evidence="1" id="KW-0406">Ion transport</keyword>
<dbReference type="PANTHER" id="PTHR45651:SF5">
    <property type="entry name" value="CYCLIC NUCLEOTIDE-GATED ION CHANNEL 1"/>
    <property type="match status" value="1"/>
</dbReference>
<dbReference type="Gene3D" id="2.60.120.10">
    <property type="entry name" value="Jelly Rolls"/>
    <property type="match status" value="1"/>
</dbReference>
<keyword evidence="6" id="KW-1185">Reference proteome</keyword>
<dbReference type="AlphaFoldDB" id="A0A7N2LK49"/>
<protein>
    <recommendedName>
        <fullName evidence="4">Cyclic nucleotide-binding domain-containing protein</fullName>
    </recommendedName>
</protein>
<dbReference type="EMBL" id="LRBV02000004">
    <property type="status" value="NOT_ANNOTATED_CDS"/>
    <property type="molecule type" value="Genomic_DNA"/>
</dbReference>
<feature type="domain" description="Cyclic nucleotide-binding" evidence="4">
    <location>
        <begin position="1"/>
        <end position="55"/>
    </location>
</feature>
<dbReference type="InterPro" id="IPR018490">
    <property type="entry name" value="cNMP-bd_dom_sf"/>
</dbReference>
<name>A0A7N2LK49_QUELO</name>
<dbReference type="InterPro" id="IPR000595">
    <property type="entry name" value="cNMP-bd_dom"/>
</dbReference>
<dbReference type="CDD" id="cd23767">
    <property type="entry name" value="IQCD"/>
    <property type="match status" value="1"/>
</dbReference>
<evidence type="ECO:0000256" key="2">
    <source>
        <dbReference type="ARBA" id="ARBA00023303"/>
    </source>
</evidence>
<dbReference type="PROSITE" id="PS50096">
    <property type="entry name" value="IQ"/>
    <property type="match status" value="1"/>
</dbReference>
<accession>A0A7N2LK49</accession>
<sequence length="188" mass="21932">MDSQLFDALCDRLKPVLHTEKSCIILEGDPVDEMLFIMRGNLTTITTNAGEKVIAQTEVEAFVLRAADLKFVASQFRRLHSKQFQHIFRQVFKLSLSTFWMIIVNILQTKYYSLQWKTWAARRIQAVWRRYHERKLYKSLHEAEDRLQDGVTDEAGTSKVEHNVEGKAPKRLLLLPQKPDEPNFIGED</sequence>
<keyword evidence="1" id="KW-0813">Transport</keyword>
<dbReference type="PANTHER" id="PTHR45651">
    <property type="entry name" value="CYCLIC NUCLEOTIDE-GATED ION CHANNEL 15-RELATED-RELATED"/>
    <property type="match status" value="1"/>
</dbReference>
<dbReference type="Proteomes" id="UP000594261">
    <property type="component" value="Chromosome 4"/>
</dbReference>
<keyword evidence="1" id="KW-1071">Ligand-gated ion channel</keyword>
<evidence type="ECO:0000313" key="6">
    <source>
        <dbReference type="Proteomes" id="UP000594261"/>
    </source>
</evidence>
<evidence type="ECO:0000256" key="1">
    <source>
        <dbReference type="ARBA" id="ARBA00023286"/>
    </source>
</evidence>
<reference evidence="5 6" key="1">
    <citation type="journal article" date="2016" name="G3 (Bethesda)">
        <title>First Draft Assembly and Annotation of the Genome of a California Endemic Oak Quercus lobata Nee (Fagaceae).</title>
        <authorList>
            <person name="Sork V.L."/>
            <person name="Fitz-Gibbon S.T."/>
            <person name="Puiu D."/>
            <person name="Crepeau M."/>
            <person name="Gugger P.F."/>
            <person name="Sherman R."/>
            <person name="Stevens K."/>
            <person name="Langley C.H."/>
            <person name="Pellegrini M."/>
            <person name="Salzberg S.L."/>
        </authorList>
    </citation>
    <scope>NUCLEOTIDE SEQUENCE [LARGE SCALE GENOMIC DNA]</scope>
    <source>
        <strain evidence="5 6">cv. SW786</strain>
    </source>
</reference>
<dbReference type="PROSITE" id="PS50042">
    <property type="entry name" value="CNMP_BINDING_3"/>
    <property type="match status" value="1"/>
</dbReference>
<evidence type="ECO:0000259" key="4">
    <source>
        <dbReference type="PROSITE" id="PS50042"/>
    </source>
</evidence>
<dbReference type="EnsemblPlants" id="QL04p089673:mrna">
    <property type="protein sequence ID" value="QL04p089673:mrna"/>
    <property type="gene ID" value="QL04p089673"/>
</dbReference>
<evidence type="ECO:0000313" key="5">
    <source>
        <dbReference type="EnsemblPlants" id="QL04p089673:mrna"/>
    </source>
</evidence>
<dbReference type="GO" id="GO:0016020">
    <property type="term" value="C:membrane"/>
    <property type="evidence" value="ECO:0007669"/>
    <property type="project" value="UniProtKB-SubCell"/>
</dbReference>
<feature type="compositionally biased region" description="Basic and acidic residues" evidence="3">
    <location>
        <begin position="159"/>
        <end position="168"/>
    </location>
</feature>
<dbReference type="GO" id="GO:0034220">
    <property type="term" value="P:monoatomic ion transmembrane transport"/>
    <property type="evidence" value="ECO:0007669"/>
    <property type="project" value="UniProtKB-KW"/>
</dbReference>
<dbReference type="SUPFAM" id="SSF51206">
    <property type="entry name" value="cAMP-binding domain-like"/>
    <property type="match status" value="1"/>
</dbReference>